<name>A0A8S9P5E6_BRACR</name>
<keyword evidence="1" id="KW-0472">Membrane</keyword>
<reference evidence="2" key="1">
    <citation type="submission" date="2019-12" db="EMBL/GenBank/DDBJ databases">
        <title>Genome sequencing and annotation of Brassica cretica.</title>
        <authorList>
            <person name="Studholme D.J."/>
            <person name="Sarris P."/>
        </authorList>
    </citation>
    <scope>NUCLEOTIDE SEQUENCE</scope>
    <source>
        <strain evidence="2">PFS-109/04</strain>
        <tissue evidence="2">Leaf</tissue>
    </source>
</reference>
<proteinExistence type="predicted"/>
<sequence length="169" mass="18909">MSGVILRVRVLSSSPRSLYAAWKMILPDLPLSTSILFTRQPCLAFKVLFFAAAWLMPLISEPPDMTYITRSCRGGETGAALVGFLVVSLLRWILAFSEKKLPEGKSSRDCLIGFKSVIEGLQRSLSYYEAGRGTDRWSVPSTVLVSDQPEVKKCKDRAPVQQEERRPEL</sequence>
<organism evidence="2 3">
    <name type="scientific">Brassica cretica</name>
    <name type="common">Mustard</name>
    <dbReference type="NCBI Taxonomy" id="69181"/>
    <lineage>
        <taxon>Eukaryota</taxon>
        <taxon>Viridiplantae</taxon>
        <taxon>Streptophyta</taxon>
        <taxon>Embryophyta</taxon>
        <taxon>Tracheophyta</taxon>
        <taxon>Spermatophyta</taxon>
        <taxon>Magnoliopsida</taxon>
        <taxon>eudicotyledons</taxon>
        <taxon>Gunneridae</taxon>
        <taxon>Pentapetalae</taxon>
        <taxon>rosids</taxon>
        <taxon>malvids</taxon>
        <taxon>Brassicales</taxon>
        <taxon>Brassicaceae</taxon>
        <taxon>Brassiceae</taxon>
        <taxon>Brassica</taxon>
    </lineage>
</organism>
<feature type="transmembrane region" description="Helical" evidence="1">
    <location>
        <begin position="79"/>
        <end position="97"/>
    </location>
</feature>
<accession>A0A8S9P5E6</accession>
<dbReference type="EMBL" id="QGKX02001521">
    <property type="protein sequence ID" value="KAF3512734.1"/>
    <property type="molecule type" value="Genomic_DNA"/>
</dbReference>
<evidence type="ECO:0000313" key="3">
    <source>
        <dbReference type="Proteomes" id="UP000712600"/>
    </source>
</evidence>
<feature type="transmembrane region" description="Helical" evidence="1">
    <location>
        <begin position="43"/>
        <end position="59"/>
    </location>
</feature>
<protein>
    <submittedName>
        <fullName evidence="2">Uncharacterized protein</fullName>
    </submittedName>
</protein>
<keyword evidence="1" id="KW-1133">Transmembrane helix</keyword>
<keyword evidence="1" id="KW-0812">Transmembrane</keyword>
<comment type="caution">
    <text evidence="2">The sequence shown here is derived from an EMBL/GenBank/DDBJ whole genome shotgun (WGS) entry which is preliminary data.</text>
</comment>
<evidence type="ECO:0000256" key="1">
    <source>
        <dbReference type="SAM" id="Phobius"/>
    </source>
</evidence>
<dbReference type="AlphaFoldDB" id="A0A8S9P5E6"/>
<evidence type="ECO:0000313" key="2">
    <source>
        <dbReference type="EMBL" id="KAF3512734.1"/>
    </source>
</evidence>
<dbReference type="Proteomes" id="UP000712600">
    <property type="component" value="Unassembled WGS sequence"/>
</dbReference>
<gene>
    <name evidence="2" type="ORF">F2Q69_00006453</name>
</gene>